<dbReference type="PANTHER" id="PTHR33137">
    <property type="entry name" value="MEDIATOR OF RNA POLYMERASE II TRANSCRIPTION SUBUNIT 15A-RELATED"/>
    <property type="match status" value="1"/>
</dbReference>
<dbReference type="InterPro" id="IPR036529">
    <property type="entry name" value="KIX_dom_sf"/>
</dbReference>
<feature type="domain" description="Mediator complex subunit 15 KIX" evidence="4">
    <location>
        <begin position="29"/>
        <end position="107"/>
    </location>
</feature>
<reference evidence="5" key="2">
    <citation type="submission" date="2017-06" db="EMBL/GenBank/DDBJ databases">
        <title>WGS assembly of Brachypodium distachyon.</title>
        <authorList>
            <consortium name="The International Brachypodium Initiative"/>
            <person name="Lucas S."/>
            <person name="Harmon-Smith M."/>
            <person name="Lail K."/>
            <person name="Tice H."/>
            <person name="Grimwood J."/>
            <person name="Bruce D."/>
            <person name="Barry K."/>
            <person name="Shu S."/>
            <person name="Lindquist E."/>
            <person name="Wang M."/>
            <person name="Pitluck S."/>
            <person name="Vogel J.P."/>
            <person name="Garvin D.F."/>
            <person name="Mockler T.C."/>
            <person name="Schmutz J."/>
            <person name="Rokhsar D."/>
            <person name="Bevan M.W."/>
        </authorList>
    </citation>
    <scope>NUCLEOTIDE SEQUENCE</scope>
    <source>
        <strain evidence="5">Bd21</strain>
    </source>
</reference>
<dbReference type="RefSeq" id="XP_003572349.1">
    <property type="nucleotide sequence ID" value="XM_003572301.4"/>
</dbReference>
<dbReference type="OMA" id="QSADWRS"/>
<keyword evidence="2" id="KW-0539">Nucleus</keyword>
<accession>I1I8C8</accession>
<evidence type="ECO:0000256" key="1">
    <source>
        <dbReference type="ARBA" id="ARBA00004123"/>
    </source>
</evidence>
<name>I1I8C8_BRADI</name>
<feature type="region of interest" description="Disordered" evidence="3">
    <location>
        <begin position="1"/>
        <end position="33"/>
    </location>
</feature>
<reference evidence="6" key="3">
    <citation type="submission" date="2018-08" db="UniProtKB">
        <authorList>
            <consortium name="EnsemblPlants"/>
        </authorList>
    </citation>
    <scope>IDENTIFICATION</scope>
    <source>
        <strain evidence="6">cv. Bd21</strain>
    </source>
</reference>
<dbReference type="AlphaFoldDB" id="I1I8C8"/>
<evidence type="ECO:0000313" key="7">
    <source>
        <dbReference type="Proteomes" id="UP000008810"/>
    </source>
</evidence>
<comment type="subcellular location">
    <subcellularLocation>
        <location evidence="1">Nucleus</location>
    </subcellularLocation>
</comment>
<dbReference type="GO" id="GO:0031490">
    <property type="term" value="F:chromatin DNA binding"/>
    <property type="evidence" value="ECO:0007669"/>
    <property type="project" value="InterPro"/>
</dbReference>
<sequence length="117" mass="12831">MDTNWRPIQGSDPAGGGGVDLNAPGPAGGDWRTQLRPQARTRVVNKIAKVLKKHLPVPVPEDLTKIQNIAVRFEEKVYATATNQSDYRRKIALKLCVVDEKIPQVPENAQIKPGPEG</sequence>
<dbReference type="KEGG" id="bdi:100829109"/>
<dbReference type="SUPFAM" id="SSF47040">
    <property type="entry name" value="Kix domain of CBP (creb binding protein)"/>
    <property type="match status" value="1"/>
</dbReference>
<evidence type="ECO:0000256" key="2">
    <source>
        <dbReference type="ARBA" id="ARBA00023242"/>
    </source>
</evidence>
<dbReference type="Gramene" id="KQJ98877">
    <property type="protein sequence ID" value="KQJ98877"/>
    <property type="gene ID" value="BRADI_3g39660v3"/>
</dbReference>
<dbReference type="eggNOG" id="ENOG502QQV3">
    <property type="taxonomic scope" value="Eukaryota"/>
</dbReference>
<dbReference type="Proteomes" id="UP000008810">
    <property type="component" value="Chromosome 3"/>
</dbReference>
<dbReference type="EMBL" id="CM000882">
    <property type="protein sequence ID" value="KQJ98877.1"/>
    <property type="molecule type" value="Genomic_DNA"/>
</dbReference>
<proteinExistence type="predicted"/>
<dbReference type="EnsemblPlants" id="KQJ98877">
    <property type="protein sequence ID" value="KQJ98877"/>
    <property type="gene ID" value="BRADI_3g39660v3"/>
</dbReference>
<gene>
    <name evidence="6" type="primary">LOC100829109</name>
    <name evidence="5" type="ORF">BRADI_3g39660v3</name>
</gene>
<dbReference type="FunFam" id="1.10.246.20:FF:000003">
    <property type="entry name" value="Mediator of RNA polymerase II transcription subunit 15a"/>
    <property type="match status" value="1"/>
</dbReference>
<dbReference type="GO" id="GO:0005634">
    <property type="term" value="C:nucleus"/>
    <property type="evidence" value="ECO:0007669"/>
    <property type="project" value="UniProtKB-SubCell"/>
</dbReference>
<evidence type="ECO:0000313" key="6">
    <source>
        <dbReference type="EnsemblPlants" id="KQJ98877"/>
    </source>
</evidence>
<dbReference type="Gene3D" id="1.10.246.20">
    <property type="entry name" value="Coactivator CBP, KIX domain"/>
    <property type="match status" value="1"/>
</dbReference>
<evidence type="ECO:0000313" key="5">
    <source>
        <dbReference type="EMBL" id="KQJ98877.1"/>
    </source>
</evidence>
<dbReference type="GO" id="GO:0003713">
    <property type="term" value="F:transcription coactivator activity"/>
    <property type="evidence" value="ECO:0007669"/>
    <property type="project" value="InterPro"/>
</dbReference>
<dbReference type="ExpressionAtlas" id="I1I8C8">
    <property type="expression patterns" value="baseline"/>
</dbReference>
<protein>
    <recommendedName>
        <fullName evidence="4">Mediator complex subunit 15 KIX domain-containing protein</fullName>
    </recommendedName>
</protein>
<evidence type="ECO:0000259" key="4">
    <source>
        <dbReference type="Pfam" id="PF16987"/>
    </source>
</evidence>
<dbReference type="STRING" id="15368.I1I8C8"/>
<dbReference type="GeneID" id="100829109"/>
<organism evidence="6">
    <name type="scientific">Brachypodium distachyon</name>
    <name type="common">Purple false brome</name>
    <name type="synonym">Trachynia distachya</name>
    <dbReference type="NCBI Taxonomy" id="15368"/>
    <lineage>
        <taxon>Eukaryota</taxon>
        <taxon>Viridiplantae</taxon>
        <taxon>Streptophyta</taxon>
        <taxon>Embryophyta</taxon>
        <taxon>Tracheophyta</taxon>
        <taxon>Spermatophyta</taxon>
        <taxon>Magnoliopsida</taxon>
        <taxon>Liliopsida</taxon>
        <taxon>Poales</taxon>
        <taxon>Poaceae</taxon>
        <taxon>BOP clade</taxon>
        <taxon>Pooideae</taxon>
        <taxon>Stipodae</taxon>
        <taxon>Brachypodieae</taxon>
        <taxon>Brachypodium</taxon>
    </lineage>
</organism>
<evidence type="ECO:0000256" key="3">
    <source>
        <dbReference type="SAM" id="MobiDB-lite"/>
    </source>
</evidence>
<dbReference type="Pfam" id="PF16987">
    <property type="entry name" value="KIX_2"/>
    <property type="match status" value="1"/>
</dbReference>
<dbReference type="OrthoDB" id="1912459at2759"/>
<reference evidence="5 6" key="1">
    <citation type="journal article" date="2010" name="Nature">
        <title>Genome sequencing and analysis of the model grass Brachypodium distachyon.</title>
        <authorList>
            <consortium name="International Brachypodium Initiative"/>
        </authorList>
    </citation>
    <scope>NUCLEOTIDE SEQUENCE [LARGE SCALE GENOMIC DNA]</scope>
    <source>
        <strain evidence="5">Bd21</strain>
        <strain evidence="6">cv. Bd21</strain>
    </source>
</reference>
<dbReference type="PANTHER" id="PTHR33137:SF4">
    <property type="entry name" value="MEDIATOR OF RNA POLYMERASE II TRANSCRIPTION SUBUNIT 15A-RELATED"/>
    <property type="match status" value="1"/>
</dbReference>
<dbReference type="InterPro" id="IPR044661">
    <property type="entry name" value="MED15a/b/c-like"/>
</dbReference>
<keyword evidence="7" id="KW-1185">Reference proteome</keyword>
<dbReference type="InterPro" id="IPR036546">
    <property type="entry name" value="MED15_KIX"/>
</dbReference>